<evidence type="ECO:0000313" key="3">
    <source>
        <dbReference type="Proteomes" id="UP000030693"/>
    </source>
</evidence>
<keyword evidence="3" id="KW-1185">Reference proteome</keyword>
<gene>
    <name evidence="2" type="ORF">H696_05360</name>
</gene>
<feature type="compositionally biased region" description="Pro residues" evidence="1">
    <location>
        <begin position="76"/>
        <end position="86"/>
    </location>
</feature>
<accession>A0A058Z3L2</accession>
<dbReference type="GeneID" id="20530085"/>
<proteinExistence type="predicted"/>
<dbReference type="AlphaFoldDB" id="A0A058Z3L2"/>
<dbReference type="EMBL" id="KB932210">
    <property type="protein sequence ID" value="KCV68107.1"/>
    <property type="molecule type" value="Genomic_DNA"/>
</dbReference>
<sequence length="86" mass="9590">MLFSLTPGHQHDPFSGEPLREAVLADSDLRRLIDLRRTHPVVKRTLDVRAQREDLRAKRARFLEALRADPANPAAPSAPPPAPPPE</sequence>
<name>A0A058Z3L2_FONAL</name>
<reference evidence="2" key="1">
    <citation type="submission" date="2013-04" db="EMBL/GenBank/DDBJ databases">
        <title>The Genome Sequence of Fonticula alba ATCC 38817.</title>
        <authorList>
            <consortium name="The Broad Institute Genomics Platform"/>
            <person name="Russ C."/>
            <person name="Cuomo C."/>
            <person name="Burger G."/>
            <person name="Gray M.W."/>
            <person name="Holland P.W.H."/>
            <person name="King N."/>
            <person name="Lang F.B.F."/>
            <person name="Roger A.J."/>
            <person name="Ruiz-Trillo I."/>
            <person name="Brown M."/>
            <person name="Walker B."/>
            <person name="Young S."/>
            <person name="Zeng Q."/>
            <person name="Gargeya S."/>
            <person name="Fitzgerald M."/>
            <person name="Haas B."/>
            <person name="Abouelleil A."/>
            <person name="Allen A.W."/>
            <person name="Alvarado L."/>
            <person name="Arachchi H.M."/>
            <person name="Berlin A.M."/>
            <person name="Chapman S.B."/>
            <person name="Gainer-Dewar J."/>
            <person name="Goldberg J."/>
            <person name="Griggs A."/>
            <person name="Gujja S."/>
            <person name="Hansen M."/>
            <person name="Howarth C."/>
            <person name="Imamovic A."/>
            <person name="Ireland A."/>
            <person name="Larimer J."/>
            <person name="McCowan C."/>
            <person name="Murphy C."/>
            <person name="Pearson M."/>
            <person name="Poon T.W."/>
            <person name="Priest M."/>
            <person name="Roberts A."/>
            <person name="Saif S."/>
            <person name="Shea T."/>
            <person name="Sisk P."/>
            <person name="Sykes S."/>
            <person name="Wortman J."/>
            <person name="Nusbaum C."/>
            <person name="Birren B."/>
        </authorList>
    </citation>
    <scope>NUCLEOTIDE SEQUENCE [LARGE SCALE GENOMIC DNA]</scope>
    <source>
        <strain evidence="2">ATCC 38817</strain>
    </source>
</reference>
<protein>
    <submittedName>
        <fullName evidence="2">Uncharacterized protein</fullName>
    </submittedName>
</protein>
<feature type="region of interest" description="Disordered" evidence="1">
    <location>
        <begin position="65"/>
        <end position="86"/>
    </location>
</feature>
<dbReference type="RefSeq" id="XP_009497481.1">
    <property type="nucleotide sequence ID" value="XM_009499206.1"/>
</dbReference>
<evidence type="ECO:0000256" key="1">
    <source>
        <dbReference type="SAM" id="MobiDB-lite"/>
    </source>
</evidence>
<dbReference type="Proteomes" id="UP000030693">
    <property type="component" value="Unassembled WGS sequence"/>
</dbReference>
<organism evidence="2">
    <name type="scientific">Fonticula alba</name>
    <name type="common">Slime mold</name>
    <dbReference type="NCBI Taxonomy" id="691883"/>
    <lineage>
        <taxon>Eukaryota</taxon>
        <taxon>Rotosphaerida</taxon>
        <taxon>Fonticulaceae</taxon>
        <taxon>Fonticula</taxon>
    </lineage>
</organism>
<evidence type="ECO:0000313" key="2">
    <source>
        <dbReference type="EMBL" id="KCV68107.1"/>
    </source>
</evidence>